<keyword evidence="6" id="KW-1185">Reference proteome</keyword>
<dbReference type="SUPFAM" id="SSF46785">
    <property type="entry name" value="Winged helix' DNA-binding domain"/>
    <property type="match status" value="1"/>
</dbReference>
<dbReference type="InterPro" id="IPR036388">
    <property type="entry name" value="WH-like_DNA-bd_sf"/>
</dbReference>
<feature type="domain" description="HTH gntR-type" evidence="4">
    <location>
        <begin position="9"/>
        <end position="77"/>
    </location>
</feature>
<dbReference type="InterPro" id="IPR000524">
    <property type="entry name" value="Tscrpt_reg_HTH_GntR"/>
</dbReference>
<dbReference type="EMBL" id="FQZO01000001">
    <property type="protein sequence ID" value="SHI53452.1"/>
    <property type="molecule type" value="Genomic_DNA"/>
</dbReference>
<dbReference type="OrthoDB" id="9799482at2"/>
<dbReference type="PANTHER" id="PTHR43537:SF5">
    <property type="entry name" value="UXU OPERON TRANSCRIPTIONAL REGULATOR"/>
    <property type="match status" value="1"/>
</dbReference>
<dbReference type="Gene3D" id="1.20.120.530">
    <property type="entry name" value="GntR ligand-binding domain-like"/>
    <property type="match status" value="1"/>
</dbReference>
<reference evidence="5 6" key="1">
    <citation type="submission" date="2016-11" db="EMBL/GenBank/DDBJ databases">
        <authorList>
            <person name="Jaros S."/>
            <person name="Januszkiewicz K."/>
            <person name="Wedrychowicz H."/>
        </authorList>
    </citation>
    <scope>NUCLEOTIDE SEQUENCE [LARGE SCALE GENOMIC DNA]</scope>
    <source>
        <strain evidence="5 6">DSM 21864</strain>
    </source>
</reference>
<evidence type="ECO:0000313" key="6">
    <source>
        <dbReference type="Proteomes" id="UP000184080"/>
    </source>
</evidence>
<organism evidence="5 6">
    <name type="scientific">Clostridium amylolyticum</name>
    <dbReference type="NCBI Taxonomy" id="1121298"/>
    <lineage>
        <taxon>Bacteria</taxon>
        <taxon>Bacillati</taxon>
        <taxon>Bacillota</taxon>
        <taxon>Clostridia</taxon>
        <taxon>Eubacteriales</taxon>
        <taxon>Clostridiaceae</taxon>
        <taxon>Clostridium</taxon>
    </lineage>
</organism>
<keyword evidence="1" id="KW-0805">Transcription regulation</keyword>
<dbReference type="InterPro" id="IPR011711">
    <property type="entry name" value="GntR_C"/>
</dbReference>
<dbReference type="Pfam" id="PF00392">
    <property type="entry name" value="GntR"/>
    <property type="match status" value="1"/>
</dbReference>
<dbReference type="Gene3D" id="1.10.10.10">
    <property type="entry name" value="Winged helix-like DNA-binding domain superfamily/Winged helix DNA-binding domain"/>
    <property type="match status" value="1"/>
</dbReference>
<evidence type="ECO:0000256" key="2">
    <source>
        <dbReference type="ARBA" id="ARBA00023125"/>
    </source>
</evidence>
<dbReference type="CDD" id="cd07377">
    <property type="entry name" value="WHTH_GntR"/>
    <property type="match status" value="1"/>
</dbReference>
<sequence>MNLTEIVAPSMKELFIEAIENMILSGELKIGDKLPTEREMADQMKVSRTIVNLGLNELQNKGFIEIIPRKGTYVADYIRKGRLETLLSIINHNGGNFDKKTFYSLMEFRIINEGAGAYLAALNRTDSDIELMEELYENMLSEGSFEEISKVIFDFHHAVFCATGNYIYPLVHNAFENISIVLTSVMFKYFEVKETTDQIKIIIEKIKEKDAQGAKKAMENLINRGIENLEKNYFSY</sequence>
<dbReference type="PANTHER" id="PTHR43537">
    <property type="entry name" value="TRANSCRIPTIONAL REGULATOR, GNTR FAMILY"/>
    <property type="match status" value="1"/>
</dbReference>
<dbReference type="GO" id="GO:0003700">
    <property type="term" value="F:DNA-binding transcription factor activity"/>
    <property type="evidence" value="ECO:0007669"/>
    <property type="project" value="InterPro"/>
</dbReference>
<evidence type="ECO:0000256" key="3">
    <source>
        <dbReference type="ARBA" id="ARBA00023163"/>
    </source>
</evidence>
<keyword evidence="2 5" id="KW-0238">DNA-binding</keyword>
<dbReference type="Proteomes" id="UP000184080">
    <property type="component" value="Unassembled WGS sequence"/>
</dbReference>
<keyword evidence="3" id="KW-0804">Transcription</keyword>
<dbReference type="SUPFAM" id="SSF48008">
    <property type="entry name" value="GntR ligand-binding domain-like"/>
    <property type="match status" value="1"/>
</dbReference>
<dbReference type="Pfam" id="PF07729">
    <property type="entry name" value="FCD"/>
    <property type="match status" value="1"/>
</dbReference>
<dbReference type="AlphaFoldDB" id="A0A1M6BXE9"/>
<evidence type="ECO:0000313" key="5">
    <source>
        <dbReference type="EMBL" id="SHI53452.1"/>
    </source>
</evidence>
<dbReference type="InterPro" id="IPR036390">
    <property type="entry name" value="WH_DNA-bd_sf"/>
</dbReference>
<protein>
    <submittedName>
        <fullName evidence="5">DNA-binding transcriptional regulator, FadR family</fullName>
    </submittedName>
</protein>
<dbReference type="PRINTS" id="PR00035">
    <property type="entry name" value="HTHGNTR"/>
</dbReference>
<evidence type="ECO:0000259" key="4">
    <source>
        <dbReference type="PROSITE" id="PS50949"/>
    </source>
</evidence>
<proteinExistence type="predicted"/>
<name>A0A1M6BXE9_9CLOT</name>
<dbReference type="PROSITE" id="PS50949">
    <property type="entry name" value="HTH_GNTR"/>
    <property type="match status" value="1"/>
</dbReference>
<dbReference type="RefSeq" id="WP_073004073.1">
    <property type="nucleotide sequence ID" value="NZ_FQZO01000001.1"/>
</dbReference>
<accession>A0A1M6BXE9</accession>
<dbReference type="InterPro" id="IPR008920">
    <property type="entry name" value="TF_FadR/GntR_C"/>
</dbReference>
<gene>
    <name evidence="5" type="ORF">SAMN05444401_0930</name>
</gene>
<dbReference type="SMART" id="SM00345">
    <property type="entry name" value="HTH_GNTR"/>
    <property type="match status" value="1"/>
</dbReference>
<dbReference type="SMART" id="SM00895">
    <property type="entry name" value="FCD"/>
    <property type="match status" value="1"/>
</dbReference>
<evidence type="ECO:0000256" key="1">
    <source>
        <dbReference type="ARBA" id="ARBA00023015"/>
    </source>
</evidence>
<dbReference type="STRING" id="1121298.SAMN05444401_0930"/>
<dbReference type="GO" id="GO:0003677">
    <property type="term" value="F:DNA binding"/>
    <property type="evidence" value="ECO:0007669"/>
    <property type="project" value="UniProtKB-KW"/>
</dbReference>